<gene>
    <name evidence="2" type="ORF">D3P09_24100</name>
</gene>
<sequence length="127" mass="14936">MARIELPQGALFLLFGDNSFRMPFYSCPMAYTHKKEANQNHGRGGRAMNSTVTQGEELTRMRRIKEEIRETLREWENAKRFFEHALGHEQVDYAIHAIITAEKRYAMLIHKAKEMKGPWPKWEEIGE</sequence>
<keyword evidence="1" id="KW-0175">Coiled coil</keyword>
<evidence type="ECO:0000256" key="1">
    <source>
        <dbReference type="SAM" id="Coils"/>
    </source>
</evidence>
<proteinExistence type="predicted"/>
<evidence type="ECO:0000313" key="2">
    <source>
        <dbReference type="EMBL" id="RJX37429.1"/>
    </source>
</evidence>
<keyword evidence="3" id="KW-1185">Reference proteome</keyword>
<name>A0A3A6PH14_9BACL</name>
<dbReference type="EMBL" id="QXQB01000006">
    <property type="protein sequence ID" value="RJX37429.1"/>
    <property type="molecule type" value="Genomic_DNA"/>
</dbReference>
<dbReference type="AlphaFoldDB" id="A0A3A6PH14"/>
<comment type="caution">
    <text evidence="2">The sequence shown here is derived from an EMBL/GenBank/DDBJ whole genome shotgun (WGS) entry which is preliminary data.</text>
</comment>
<organism evidence="2 3">
    <name type="scientific">Paenibacillus pinisoli</name>
    <dbReference type="NCBI Taxonomy" id="1276110"/>
    <lineage>
        <taxon>Bacteria</taxon>
        <taxon>Bacillati</taxon>
        <taxon>Bacillota</taxon>
        <taxon>Bacilli</taxon>
        <taxon>Bacillales</taxon>
        <taxon>Paenibacillaceae</taxon>
        <taxon>Paenibacillus</taxon>
    </lineage>
</organism>
<protein>
    <submittedName>
        <fullName evidence="2">DUF2508 family protein</fullName>
    </submittedName>
</protein>
<accession>A0A3A6PH14</accession>
<feature type="coiled-coil region" evidence="1">
    <location>
        <begin position="58"/>
        <end position="85"/>
    </location>
</feature>
<evidence type="ECO:0000313" key="3">
    <source>
        <dbReference type="Proteomes" id="UP000267798"/>
    </source>
</evidence>
<reference evidence="2 3" key="1">
    <citation type="submission" date="2018-09" db="EMBL/GenBank/DDBJ databases">
        <title>Paenibacillus aracenensis nov. sp. isolated from a cave in southern Spain.</title>
        <authorList>
            <person name="Jurado V."/>
            <person name="Gutierrez-Patricio S."/>
            <person name="Gonzalez-Pimentel J.L."/>
            <person name="Miller A.Z."/>
            <person name="Laiz L."/>
            <person name="Saiz-Jimenez C."/>
        </authorList>
    </citation>
    <scope>NUCLEOTIDE SEQUENCE [LARGE SCALE GENOMIC DNA]</scope>
    <source>
        <strain evidence="2 3">JCM 19203</strain>
    </source>
</reference>
<dbReference type="Proteomes" id="UP000267798">
    <property type="component" value="Unassembled WGS sequence"/>
</dbReference>